<keyword evidence="12" id="KW-1185">Reference proteome</keyword>
<reference evidence="12" key="1">
    <citation type="submission" date="2018-08" db="EMBL/GenBank/DDBJ databases">
        <authorList>
            <person name="Kim S.-J."/>
            <person name="Jung G.-Y."/>
        </authorList>
    </citation>
    <scope>NUCLEOTIDE SEQUENCE [LARGE SCALE GENOMIC DNA]</scope>
    <source>
        <strain evidence="12">GY_H</strain>
    </source>
</reference>
<comment type="similarity">
    <text evidence="2">Belongs to the glycosyltransferase 2 family.</text>
</comment>
<feature type="transmembrane region" description="Helical" evidence="8">
    <location>
        <begin position="348"/>
        <end position="372"/>
    </location>
</feature>
<evidence type="ECO:0000256" key="7">
    <source>
        <dbReference type="ARBA" id="ARBA00023136"/>
    </source>
</evidence>
<evidence type="ECO:0000313" key="11">
    <source>
        <dbReference type="EMBL" id="RDV04429.1"/>
    </source>
</evidence>
<dbReference type="PANTHER" id="PTHR43398">
    <property type="entry name" value="DOLICHOL-PHOSPHATE MANNOSYLTRANSFERASE SUBUNIT 1"/>
    <property type="match status" value="1"/>
</dbReference>
<keyword evidence="4 11" id="KW-0808">Transferase</keyword>
<dbReference type="GO" id="GO:0000271">
    <property type="term" value="P:polysaccharide biosynthetic process"/>
    <property type="evidence" value="ECO:0007669"/>
    <property type="project" value="InterPro"/>
</dbReference>
<evidence type="ECO:0000259" key="9">
    <source>
        <dbReference type="Pfam" id="PF00535"/>
    </source>
</evidence>
<dbReference type="SUPFAM" id="SSF53448">
    <property type="entry name" value="Nucleotide-diphospho-sugar transferases"/>
    <property type="match status" value="1"/>
</dbReference>
<feature type="transmembrane region" description="Helical" evidence="8">
    <location>
        <begin position="321"/>
        <end position="342"/>
    </location>
</feature>
<feature type="transmembrane region" description="Helical" evidence="8">
    <location>
        <begin position="282"/>
        <end position="300"/>
    </location>
</feature>
<dbReference type="Proteomes" id="UP000263993">
    <property type="component" value="Unassembled WGS sequence"/>
</dbReference>
<evidence type="ECO:0000256" key="6">
    <source>
        <dbReference type="ARBA" id="ARBA00022989"/>
    </source>
</evidence>
<feature type="transmembrane region" description="Helical" evidence="8">
    <location>
        <begin position="253"/>
        <end position="276"/>
    </location>
</feature>
<dbReference type="Pfam" id="PF04138">
    <property type="entry name" value="GtrA_DPMS_TM"/>
    <property type="match status" value="1"/>
</dbReference>
<accession>A0A371B9Z0</accession>
<keyword evidence="6 8" id="KW-1133">Transmembrane helix</keyword>
<evidence type="ECO:0000256" key="3">
    <source>
        <dbReference type="ARBA" id="ARBA00022676"/>
    </source>
</evidence>
<dbReference type="PANTHER" id="PTHR43398:SF1">
    <property type="entry name" value="DOLICHOL-PHOSPHATE MANNOSYLTRANSFERASE SUBUNIT 1"/>
    <property type="match status" value="1"/>
</dbReference>
<dbReference type="EMBL" id="QRGO01000001">
    <property type="protein sequence ID" value="RDV04429.1"/>
    <property type="molecule type" value="Genomic_DNA"/>
</dbReference>
<evidence type="ECO:0000256" key="4">
    <source>
        <dbReference type="ARBA" id="ARBA00022679"/>
    </source>
</evidence>
<feature type="domain" description="GtrA/DPMS transmembrane" evidence="10">
    <location>
        <begin position="256"/>
        <end position="372"/>
    </location>
</feature>
<dbReference type="AlphaFoldDB" id="A0A371B9Z0"/>
<evidence type="ECO:0000259" key="10">
    <source>
        <dbReference type="Pfam" id="PF04138"/>
    </source>
</evidence>
<organism evidence="11 12">
    <name type="scientific">Undibacter mobilis</name>
    <dbReference type="NCBI Taxonomy" id="2292256"/>
    <lineage>
        <taxon>Bacteria</taxon>
        <taxon>Pseudomonadati</taxon>
        <taxon>Pseudomonadota</taxon>
        <taxon>Alphaproteobacteria</taxon>
        <taxon>Hyphomicrobiales</taxon>
        <taxon>Nitrobacteraceae</taxon>
        <taxon>Undibacter</taxon>
    </lineage>
</organism>
<proteinExistence type="inferred from homology"/>
<feature type="domain" description="Glycosyltransferase 2-like" evidence="9">
    <location>
        <begin position="20"/>
        <end position="185"/>
    </location>
</feature>
<evidence type="ECO:0000256" key="8">
    <source>
        <dbReference type="SAM" id="Phobius"/>
    </source>
</evidence>
<dbReference type="CDD" id="cd06442">
    <property type="entry name" value="DPM1_like"/>
    <property type="match status" value="1"/>
</dbReference>
<dbReference type="OrthoDB" id="9811222at2"/>
<evidence type="ECO:0000313" key="12">
    <source>
        <dbReference type="Proteomes" id="UP000263993"/>
    </source>
</evidence>
<dbReference type="Pfam" id="PF00535">
    <property type="entry name" value="Glycos_transf_2"/>
    <property type="match status" value="1"/>
</dbReference>
<sequence length="375" mass="40276">MPQVDAPALVPAIEAAPELTVILPTFNEHRNVPVVVERLSRALAGIDWEVIIVDDNSPDGTSAVARAIGAQDRRVRCIRRVGRRGLAGACIEGMLASQAKFVAVMDADGQHDETVLARMVATLRDGNTDLVVASRYIDGTTDTGFSAGRAKASQWSTALARKLLKVELTDPMSGFFMLRRDVIDDMAPKLSTQGFKILLDIAATGRDVLRVTELPYVFGARLAGESKLDARVALDFGQLLLAKLSNDTISYRFVLFCLVGATGIGAHMAMLTALHALGVPGFGLQQTIATVVAIAWNYVFNNAFTYRDQRLTGWAFFRGLVEFELICSVGAISNIGIASLLYSGGPSWWIAGLGGAVMGAVWNYAVSAAVVWKAQ</sequence>
<comment type="subcellular location">
    <subcellularLocation>
        <location evidence="1">Membrane</location>
        <topology evidence="1">Multi-pass membrane protein</topology>
    </subcellularLocation>
</comment>
<keyword evidence="7 8" id="KW-0472">Membrane</keyword>
<evidence type="ECO:0000256" key="1">
    <source>
        <dbReference type="ARBA" id="ARBA00004141"/>
    </source>
</evidence>
<gene>
    <name evidence="11" type="ORF">DXH78_07485</name>
</gene>
<dbReference type="Gene3D" id="3.90.550.10">
    <property type="entry name" value="Spore Coat Polysaccharide Biosynthesis Protein SpsA, Chain A"/>
    <property type="match status" value="1"/>
</dbReference>
<name>A0A371B9Z0_9BRAD</name>
<keyword evidence="5 8" id="KW-0812">Transmembrane</keyword>
<evidence type="ECO:0000256" key="2">
    <source>
        <dbReference type="ARBA" id="ARBA00006739"/>
    </source>
</evidence>
<evidence type="ECO:0000256" key="5">
    <source>
        <dbReference type="ARBA" id="ARBA00022692"/>
    </source>
</evidence>
<dbReference type="InterPro" id="IPR029044">
    <property type="entry name" value="Nucleotide-diphossugar_trans"/>
</dbReference>
<dbReference type="GO" id="GO:0004582">
    <property type="term" value="F:dolichyl-phosphate beta-D-mannosyltransferase activity"/>
    <property type="evidence" value="ECO:0007669"/>
    <property type="project" value="InterPro"/>
</dbReference>
<keyword evidence="3" id="KW-0328">Glycosyltransferase</keyword>
<comment type="caution">
    <text evidence="11">The sequence shown here is derived from an EMBL/GenBank/DDBJ whole genome shotgun (WGS) entry which is preliminary data.</text>
</comment>
<protein>
    <submittedName>
        <fullName evidence="11">Glycosyltransferase</fullName>
    </submittedName>
</protein>
<dbReference type="GO" id="GO:0009247">
    <property type="term" value="P:glycolipid biosynthetic process"/>
    <property type="evidence" value="ECO:0007669"/>
    <property type="project" value="TreeGrafter"/>
</dbReference>
<dbReference type="InterPro" id="IPR001173">
    <property type="entry name" value="Glyco_trans_2-like"/>
</dbReference>
<dbReference type="InterPro" id="IPR007267">
    <property type="entry name" value="GtrA_DPMS_TM"/>
</dbReference>
<dbReference type="GO" id="GO:0016020">
    <property type="term" value="C:membrane"/>
    <property type="evidence" value="ECO:0007669"/>
    <property type="project" value="UniProtKB-SubCell"/>
</dbReference>
<dbReference type="InterPro" id="IPR039528">
    <property type="entry name" value="DPM1-like"/>
</dbReference>